<keyword evidence="2" id="KW-1185">Reference proteome</keyword>
<dbReference type="OrthoDB" id="5592973at2"/>
<evidence type="ECO:0000313" key="1">
    <source>
        <dbReference type="EMBL" id="TXD37244.1"/>
    </source>
</evidence>
<evidence type="ECO:0000313" key="2">
    <source>
        <dbReference type="Proteomes" id="UP000321412"/>
    </source>
</evidence>
<evidence type="ECO:0008006" key="3">
    <source>
        <dbReference type="Google" id="ProtNLM"/>
    </source>
</evidence>
<gene>
    <name evidence="1" type="ORF">FRC98_10970</name>
</gene>
<dbReference type="Proteomes" id="UP000321412">
    <property type="component" value="Unassembled WGS sequence"/>
</dbReference>
<comment type="caution">
    <text evidence="1">The sequence shown here is derived from an EMBL/GenBank/DDBJ whole genome shotgun (WGS) entry which is preliminary data.</text>
</comment>
<dbReference type="RefSeq" id="WP_146981454.1">
    <property type="nucleotide sequence ID" value="NZ_VOSM01000004.1"/>
</dbReference>
<dbReference type="Pfam" id="PF09493">
    <property type="entry name" value="DUF2389"/>
    <property type="match status" value="1"/>
</dbReference>
<sequence length="69" mass="8162">MPLAPHNPSKLVGSHWSRVNPEDRGKHWEVVRFDRRRGEAVLRGVLTGEEVALPWRDLRDRERWLPGWV</sequence>
<reference evidence="1 2" key="1">
    <citation type="submission" date="2019-08" db="EMBL/GenBank/DDBJ databases">
        <title>Bradymonadales sp. TMQ4.</title>
        <authorList>
            <person name="Liang Q."/>
        </authorList>
    </citation>
    <scope>NUCLEOTIDE SEQUENCE [LARGE SCALE GENOMIC DNA]</scope>
    <source>
        <strain evidence="1 2">TMQ4</strain>
    </source>
</reference>
<name>A0A5C6X7H3_9DELT</name>
<accession>A0A5C6X7H3</accession>
<organism evidence="1 2">
    <name type="scientific">Lujinxingia vulgaris</name>
    <dbReference type="NCBI Taxonomy" id="2600176"/>
    <lineage>
        <taxon>Bacteria</taxon>
        <taxon>Deltaproteobacteria</taxon>
        <taxon>Bradymonadales</taxon>
        <taxon>Lujinxingiaceae</taxon>
        <taxon>Lujinxingia</taxon>
    </lineage>
</organism>
<proteinExistence type="predicted"/>
<dbReference type="EMBL" id="VOSM01000004">
    <property type="protein sequence ID" value="TXD37244.1"/>
    <property type="molecule type" value="Genomic_DNA"/>
</dbReference>
<dbReference type="InterPro" id="IPR012663">
    <property type="entry name" value="CHP02450_Tryp"/>
</dbReference>
<protein>
    <recommendedName>
        <fullName evidence="3">TIGR02450 family Trp-rich protein</fullName>
    </recommendedName>
</protein>
<dbReference type="AlphaFoldDB" id="A0A5C6X7H3"/>